<accession>A0A3P7NAU4</accession>
<protein>
    <submittedName>
        <fullName evidence="1">Uncharacterized protein</fullName>
    </submittedName>
</protein>
<evidence type="ECO:0000313" key="2">
    <source>
        <dbReference type="Proteomes" id="UP000271889"/>
    </source>
</evidence>
<proteinExistence type="predicted"/>
<gene>
    <name evidence="1" type="ORF">CGOC_LOCUS10950</name>
</gene>
<dbReference type="Proteomes" id="UP000271889">
    <property type="component" value="Unassembled WGS sequence"/>
</dbReference>
<dbReference type="AlphaFoldDB" id="A0A3P7NAU4"/>
<keyword evidence="2" id="KW-1185">Reference proteome</keyword>
<organism evidence="1 2">
    <name type="scientific">Cylicostephanus goldi</name>
    <name type="common">Nematode worm</name>
    <dbReference type="NCBI Taxonomy" id="71465"/>
    <lineage>
        <taxon>Eukaryota</taxon>
        <taxon>Metazoa</taxon>
        <taxon>Ecdysozoa</taxon>
        <taxon>Nematoda</taxon>
        <taxon>Chromadorea</taxon>
        <taxon>Rhabditida</taxon>
        <taxon>Rhabditina</taxon>
        <taxon>Rhabditomorpha</taxon>
        <taxon>Strongyloidea</taxon>
        <taxon>Strongylidae</taxon>
        <taxon>Cylicostephanus</taxon>
    </lineage>
</organism>
<sequence>MHKCKEGAKAKERELVQDSIYSKLDHPDLCTASTEVFLRIAKLLNAERAFISLELDGGIESVENVLRNLQPTFLITCRSLLVHACRLSVLKLLLPLVNHGCGLQIENIGDNDDDAIDSAIFDSELVKTAPFLDITATCHISDGQLLYLRARCINMYTPQISEEGLIGLITVILIWLCMLATDDTDISLSNSCLWNSSTLDFWEFSASPKWVLNFIA</sequence>
<dbReference type="EMBL" id="UYRV01113707">
    <property type="protein sequence ID" value="VDN28411.1"/>
    <property type="molecule type" value="Genomic_DNA"/>
</dbReference>
<name>A0A3P7NAU4_CYLGO</name>
<reference evidence="1 2" key="1">
    <citation type="submission" date="2018-11" db="EMBL/GenBank/DDBJ databases">
        <authorList>
            <consortium name="Pathogen Informatics"/>
        </authorList>
    </citation>
    <scope>NUCLEOTIDE SEQUENCE [LARGE SCALE GENOMIC DNA]</scope>
</reference>
<evidence type="ECO:0000313" key="1">
    <source>
        <dbReference type="EMBL" id="VDN28411.1"/>
    </source>
</evidence>